<dbReference type="GO" id="GO:0015232">
    <property type="term" value="F:heme transmembrane transporter activity"/>
    <property type="evidence" value="ECO:0007669"/>
    <property type="project" value="InterPro"/>
</dbReference>
<feature type="transmembrane region" description="Helical" evidence="3">
    <location>
        <begin position="175"/>
        <end position="197"/>
    </location>
</feature>
<organism evidence="5">
    <name type="scientific">Candidatus Methanophaga sp. ANME-1 ERB7</name>
    <dbReference type="NCBI Taxonomy" id="2759913"/>
    <lineage>
        <taxon>Archaea</taxon>
        <taxon>Methanobacteriati</taxon>
        <taxon>Methanobacteriota</taxon>
        <taxon>Stenosarchaea group</taxon>
        <taxon>Methanomicrobia</taxon>
        <taxon>Candidatus Methanophagales</taxon>
        <taxon>Candidatus Methanophagaceae</taxon>
        <taxon>Candidatus Methanophaga</taxon>
    </lineage>
</organism>
<dbReference type="GO" id="GO:0020037">
    <property type="term" value="F:heme binding"/>
    <property type="evidence" value="ECO:0007669"/>
    <property type="project" value="InterPro"/>
</dbReference>
<feature type="transmembrane region" description="Helical" evidence="3">
    <location>
        <begin position="137"/>
        <end position="155"/>
    </location>
</feature>
<evidence type="ECO:0000256" key="3">
    <source>
        <dbReference type="SAM" id="Phobius"/>
    </source>
</evidence>
<keyword evidence="3" id="KW-0812">Transmembrane</keyword>
<feature type="transmembrane region" description="Helical" evidence="3">
    <location>
        <begin position="345"/>
        <end position="372"/>
    </location>
</feature>
<feature type="transmembrane region" description="Helical" evidence="3">
    <location>
        <begin position="218"/>
        <end position="237"/>
    </location>
</feature>
<dbReference type="EMBL" id="MT631720">
    <property type="protein sequence ID" value="QNO58314.1"/>
    <property type="molecule type" value="Genomic_DNA"/>
</dbReference>
<feature type="transmembrane region" description="Helical" evidence="3">
    <location>
        <begin position="419"/>
        <end position="438"/>
    </location>
</feature>
<feature type="transmembrane region" description="Helical" evidence="3">
    <location>
        <begin position="249"/>
        <end position="268"/>
    </location>
</feature>
<reference evidence="5" key="1">
    <citation type="submission" date="2020-06" db="EMBL/GenBank/DDBJ databases">
        <title>Unique genomic features of the anaerobic methanotrophic archaea.</title>
        <authorList>
            <person name="Chadwick G.L."/>
            <person name="Skennerton C.T."/>
            <person name="Laso-Perez R."/>
            <person name="Leu A.O."/>
            <person name="Speth D.R."/>
            <person name="Yu H."/>
            <person name="Morgan-Lang C."/>
            <person name="Hatzenpichler R."/>
            <person name="Goudeau D."/>
            <person name="Malmstrom R."/>
            <person name="Brazelton W.J."/>
            <person name="Woyke T."/>
            <person name="Hallam S.J."/>
            <person name="Tyson G.W."/>
            <person name="Wegener G."/>
            <person name="Boetius A."/>
            <person name="Orphan V."/>
        </authorList>
    </citation>
    <scope>NUCLEOTIDE SEQUENCE</scope>
</reference>
<dbReference type="InterPro" id="IPR002541">
    <property type="entry name" value="Cyt_c_assembly"/>
</dbReference>
<dbReference type="PANTHER" id="PTHR43653">
    <property type="entry name" value="CYTOCHROME C ASSEMBLY PROTEIN-RELATED"/>
    <property type="match status" value="1"/>
</dbReference>
<name>A0A7G9ZDI0_9EURY</name>
<feature type="transmembrane region" description="Helical" evidence="3">
    <location>
        <begin position="311"/>
        <end position="333"/>
    </location>
</feature>
<feature type="transmembrane region" description="Helical" evidence="3">
    <location>
        <begin position="280"/>
        <end position="299"/>
    </location>
</feature>
<dbReference type="AlphaFoldDB" id="A0A7G9ZDI0"/>
<evidence type="ECO:0000256" key="2">
    <source>
        <dbReference type="ARBA" id="ARBA00022748"/>
    </source>
</evidence>
<feature type="transmembrane region" description="Helical" evidence="3">
    <location>
        <begin position="444"/>
        <end position="463"/>
    </location>
</feature>
<keyword evidence="3" id="KW-1133">Transmembrane helix</keyword>
<keyword evidence="3" id="KW-0472">Membrane</keyword>
<dbReference type="GO" id="GO:0016020">
    <property type="term" value="C:membrane"/>
    <property type="evidence" value="ECO:0007669"/>
    <property type="project" value="InterPro"/>
</dbReference>
<feature type="domain" description="Cytochrome c assembly protein" evidence="4">
    <location>
        <begin position="98"/>
        <end position="291"/>
    </location>
</feature>
<keyword evidence="2" id="KW-0201">Cytochrome c-type biogenesis</keyword>
<sequence length="655" mass="73007">MVIEEVLLFFALIFPWLVLLSCILLVLDFILLLKVNAKHGEKNNFKLTFIAFSIACLIVVVSYIMLTQSFVNDIFSLKEVYTYSSSSLSLSYKVGDPWIGSSGSMLFVTFFFVLVYFVFRFKGLGKESKTRTTTYKILDIFLIFLLLVTLLQSPFERLPIVPPDGAGLNPLLQTFWVLVHPPVVFFGYVFVFFAFALTLAGMITGEKQELKAALKRSLYAAWLFLALGIALGGWWSYEVLGWGGYWTWDPVETASLLPWFALTAYFHLPAKSKDLAKEFTLMITFIMIIFATALTRGGLLESVHAFGKSPVGPVLLLFAFCVFLCFLYLAIIAKKPLYSFDIDTASLYSVSIFVAYWSLMFLLVICFFGNAAPIIGGLFSENPMSATSIQFYNNWCFPFTLAFVAALLGCNSALKLGRYIMIIAAVLVIGLILAFLGGPTPSPLTNFGLPLLITAGFAIAYNSAKVMQRRNSLQLWGKTIIHLAIIIILIGVFVTAIDSAKDPKSFLAEPNSTIDILGTQIEFGNFTMFRDMGRVYYPQHGFVGPEYTALKMDALIKEGGDVHQGTLWMYFYANQGVVSEPLIISSLAGDIYASMHPTESSYNALFYGLMGTEIQPEEFVVKVKRIPLIWLLWFGIVLMGIGMTILIVGELKSKK</sequence>
<dbReference type="PRINTS" id="PR01410">
    <property type="entry name" value="CCBIOGENESIS"/>
</dbReference>
<evidence type="ECO:0000259" key="4">
    <source>
        <dbReference type="Pfam" id="PF01578"/>
    </source>
</evidence>
<feature type="transmembrane region" description="Helical" evidence="3">
    <location>
        <begin position="392"/>
        <end position="410"/>
    </location>
</feature>
<gene>
    <name evidence="5" type="primary">ccsA</name>
    <name evidence="5" type="ORF">IGEJHNFM_00030</name>
</gene>
<dbReference type="Pfam" id="PF01578">
    <property type="entry name" value="Cytochrom_C_asm"/>
    <property type="match status" value="1"/>
</dbReference>
<feature type="transmembrane region" description="Helical" evidence="3">
    <location>
        <begin position="475"/>
        <end position="497"/>
    </location>
</feature>
<evidence type="ECO:0000256" key="1">
    <source>
        <dbReference type="ARBA" id="ARBA00009186"/>
    </source>
</evidence>
<dbReference type="GO" id="GO:0017004">
    <property type="term" value="P:cytochrome complex assembly"/>
    <property type="evidence" value="ECO:0007669"/>
    <property type="project" value="UniProtKB-KW"/>
</dbReference>
<feature type="transmembrane region" description="Helical" evidence="3">
    <location>
        <begin position="628"/>
        <end position="649"/>
    </location>
</feature>
<accession>A0A7G9ZDI0</accession>
<proteinExistence type="inferred from homology"/>
<feature type="transmembrane region" description="Helical" evidence="3">
    <location>
        <begin position="45"/>
        <end position="66"/>
    </location>
</feature>
<evidence type="ECO:0000313" key="5">
    <source>
        <dbReference type="EMBL" id="QNO58314.1"/>
    </source>
</evidence>
<feature type="transmembrane region" description="Helical" evidence="3">
    <location>
        <begin position="6"/>
        <end position="33"/>
    </location>
</feature>
<dbReference type="PANTHER" id="PTHR43653:SF1">
    <property type="entry name" value="CYTOCHROME C-TYPE BIOGENESIS PROTEIN CCMF"/>
    <property type="match status" value="1"/>
</dbReference>
<feature type="transmembrane region" description="Helical" evidence="3">
    <location>
        <begin position="98"/>
        <end position="117"/>
    </location>
</feature>
<dbReference type="InterPro" id="IPR003567">
    <property type="entry name" value="Cyt_c_biogenesis"/>
</dbReference>
<protein>
    <submittedName>
        <fullName evidence="5">Cytochrome c biogenesis protein CcsA</fullName>
    </submittedName>
</protein>
<comment type="similarity">
    <text evidence="1">Belongs to the CcmF/CycK/Ccl1/NrfE/CcsA family.</text>
</comment>